<sequence length="236" mass="25740">MSMKLHKVLTIGGTVMPLVNDDVRLDLKSPGRATFTIKAGVTVKGLVTFDIGYNEAVLQRHFIGYVERCTATNGIEQVVLCRELAAVLAKPLPMNLRHVDLRAVLADIGSKTGLRFRVPDQAYTRVKTPFFYNLAAGYQALDSMARVFGIKDFIWQQQGDGEIYVGAWADSFFGARSPLQLPVNLFDGYQGSQSAMIAALPGLRPGVSINQGERITNVTLAGTQMAIKWTTQSSAA</sequence>
<dbReference type="RefSeq" id="WP_004407240.1">
    <property type="nucleotide sequence ID" value="NZ_LGAR01000117.1"/>
</dbReference>
<evidence type="ECO:0000313" key="1">
    <source>
        <dbReference type="EMBL" id="KPW26563.1"/>
    </source>
</evidence>
<dbReference type="AlphaFoldDB" id="A0A0L8IPL6"/>
<dbReference type="Proteomes" id="UP000050297">
    <property type="component" value="Unassembled WGS sequence"/>
</dbReference>
<evidence type="ECO:0008006" key="3">
    <source>
        <dbReference type="Google" id="ProtNLM"/>
    </source>
</evidence>
<proteinExistence type="predicted"/>
<dbReference type="EMBL" id="LJPM01000041">
    <property type="protein sequence ID" value="KPW26563.1"/>
    <property type="molecule type" value="Genomic_DNA"/>
</dbReference>
<comment type="caution">
    <text evidence="1">The sequence shown here is derived from an EMBL/GenBank/DDBJ whole genome shotgun (WGS) entry which is preliminary data.</text>
</comment>
<reference evidence="1 2" key="1">
    <citation type="submission" date="2015-09" db="EMBL/GenBank/DDBJ databases">
        <title>Genome announcement of multiple Pseudomonas syringae strains.</title>
        <authorList>
            <person name="Thakur S."/>
            <person name="Wang P.W."/>
            <person name="Gong Y."/>
            <person name="Weir B.S."/>
            <person name="Guttman D.S."/>
        </authorList>
    </citation>
    <scope>NUCLEOTIDE SEQUENCE [LARGE SCALE GENOMIC DNA]</scope>
    <source>
        <strain evidence="1 2">ICMP2802</strain>
    </source>
</reference>
<dbReference type="PATRIC" id="fig|199198.4.peg.3546"/>
<evidence type="ECO:0000313" key="2">
    <source>
        <dbReference type="Proteomes" id="UP000050297"/>
    </source>
</evidence>
<accession>A0A0L8IPL6</accession>
<protein>
    <recommendedName>
        <fullName evidence="3">Prophage PssSM-01</fullName>
    </recommendedName>
</protein>
<organism evidence="1 2">
    <name type="scientific">Pseudomonas syringae pv. aceris</name>
    <dbReference type="NCBI Taxonomy" id="199198"/>
    <lineage>
        <taxon>Bacteria</taxon>
        <taxon>Pseudomonadati</taxon>
        <taxon>Pseudomonadota</taxon>
        <taxon>Gammaproteobacteria</taxon>
        <taxon>Pseudomonadales</taxon>
        <taxon>Pseudomonadaceae</taxon>
        <taxon>Pseudomonas</taxon>
        <taxon>Pseudomonas syringae</taxon>
    </lineage>
</organism>
<name>A0A0L8IPL6_PSESX</name>
<gene>
    <name evidence="1" type="ORF">ALO91_01581</name>
</gene>